<accession>A0A9X2HRP1</accession>
<gene>
    <name evidence="16" type="ORF">M9978_13080</name>
</gene>
<sequence>MNGFRLSMVRHGTALIAITASWAAPAFAETPAAREPAVAGPQVGAEQDAGETQGYGDIIVTAQKRSESLRDVPMTITALSGDQLQARGISDAADLAKATPGFSYVESGQSVPVYSLRGVGFFDTSIGARPTVSVYLDQMPLTFSIMTAGSAFDLERVEILKGPQGTLFGSNATGGAINYIAAKPKPSFEAGIAGSYGRFNTAELSGYVTGPLAPNLNARIAVRGVRSDGWQRSYTRDDSLGEQRFIQGRLLLDWSPSDTVRFNFNANGFIDKSDTQAGQLIAVAANRPQNLNLYPLLGSYPLSPRDNRAADWDPNTDFSRDNRFYQLSLRGEIDLSDSVTLTSLTSYADMAVRQLVDIDGISLNNGKILTIGDASSFTQELRLSGSLGAARWIVGGNYSKDKSFEDGHSDFLYTTAAAGFLPFPGRFQANNATGSQDFDTYAVFGNVDYEIGDFVLHGGARYSKADLTYATCSRTGDAASAAALTGFFNLLRGLSGRPAIAALGVGQCLSLDGNLMPGLLAGELSEDNVSWRAGLDWKPARDTLLYVSVSQGYKSGNSPVLNAFAQAALRPVTQESVLAYEAGLKVALADRKVDLSAAAFYYDYRNKQMKGRSFQPPSVLGAIESLVNVPKSRIYGFEGQANLYPVEGLTVSVGATYLDSKVLGSFPNFSLLGAATDFGGDAFPYTPQWQVSSDVAYEHPLGEDMKGFVGGSLSYRSATTAGFGTEAVLRIDDYALLDLRAGIKSQDGRWRVELFGRNVTNSYYWTNVARAFDVVRRLAGKPATYGITVGYKFR</sequence>
<dbReference type="InterPro" id="IPR000531">
    <property type="entry name" value="Beta-barrel_TonB"/>
</dbReference>
<evidence type="ECO:0000256" key="13">
    <source>
        <dbReference type="SAM" id="SignalP"/>
    </source>
</evidence>
<comment type="similarity">
    <text evidence="11 12">Belongs to the TonB-dependent receptor family.</text>
</comment>
<dbReference type="GO" id="GO:0009279">
    <property type="term" value="C:cell outer membrane"/>
    <property type="evidence" value="ECO:0007669"/>
    <property type="project" value="UniProtKB-SubCell"/>
</dbReference>
<organism evidence="16 17">
    <name type="scientific">Sphingomonas tagetis</name>
    <dbReference type="NCBI Taxonomy" id="2949092"/>
    <lineage>
        <taxon>Bacteria</taxon>
        <taxon>Pseudomonadati</taxon>
        <taxon>Pseudomonadota</taxon>
        <taxon>Alphaproteobacteria</taxon>
        <taxon>Sphingomonadales</taxon>
        <taxon>Sphingomonadaceae</taxon>
        <taxon>Sphingomonas</taxon>
    </lineage>
</organism>
<evidence type="ECO:0000256" key="2">
    <source>
        <dbReference type="ARBA" id="ARBA00022448"/>
    </source>
</evidence>
<dbReference type="GO" id="GO:0006826">
    <property type="term" value="P:iron ion transport"/>
    <property type="evidence" value="ECO:0007669"/>
    <property type="project" value="UniProtKB-KW"/>
</dbReference>
<feature type="chain" id="PRO_5040908468" evidence="13">
    <location>
        <begin position="29"/>
        <end position="794"/>
    </location>
</feature>
<evidence type="ECO:0000256" key="12">
    <source>
        <dbReference type="RuleBase" id="RU003357"/>
    </source>
</evidence>
<dbReference type="InterPro" id="IPR039426">
    <property type="entry name" value="TonB-dep_rcpt-like"/>
</dbReference>
<dbReference type="PROSITE" id="PS52016">
    <property type="entry name" value="TONB_DEPENDENT_REC_3"/>
    <property type="match status" value="1"/>
</dbReference>
<evidence type="ECO:0000256" key="5">
    <source>
        <dbReference type="ARBA" id="ARBA00022692"/>
    </source>
</evidence>
<keyword evidence="17" id="KW-1185">Reference proteome</keyword>
<dbReference type="PANTHER" id="PTHR32552:SF81">
    <property type="entry name" value="TONB-DEPENDENT OUTER MEMBRANE RECEPTOR"/>
    <property type="match status" value="1"/>
</dbReference>
<feature type="domain" description="TonB-dependent receptor-like beta-barrel" evidence="14">
    <location>
        <begin position="286"/>
        <end position="759"/>
    </location>
</feature>
<dbReference type="EMBL" id="JAMLDX010000009">
    <property type="protein sequence ID" value="MCP3731360.1"/>
    <property type="molecule type" value="Genomic_DNA"/>
</dbReference>
<evidence type="ECO:0000256" key="8">
    <source>
        <dbReference type="ARBA" id="ARBA00023077"/>
    </source>
</evidence>
<dbReference type="Proteomes" id="UP001139451">
    <property type="component" value="Unassembled WGS sequence"/>
</dbReference>
<evidence type="ECO:0000256" key="1">
    <source>
        <dbReference type="ARBA" id="ARBA00004571"/>
    </source>
</evidence>
<keyword evidence="6" id="KW-0408">Iron</keyword>
<dbReference type="AlphaFoldDB" id="A0A9X2HRP1"/>
<evidence type="ECO:0000259" key="15">
    <source>
        <dbReference type="Pfam" id="PF07715"/>
    </source>
</evidence>
<protein>
    <submittedName>
        <fullName evidence="16">TonB-dependent receptor</fullName>
    </submittedName>
</protein>
<dbReference type="InterPro" id="IPR012910">
    <property type="entry name" value="Plug_dom"/>
</dbReference>
<evidence type="ECO:0000256" key="11">
    <source>
        <dbReference type="PROSITE-ProRule" id="PRU01360"/>
    </source>
</evidence>
<keyword evidence="10 11" id="KW-0998">Cell outer membrane</keyword>
<evidence type="ECO:0000256" key="3">
    <source>
        <dbReference type="ARBA" id="ARBA00022452"/>
    </source>
</evidence>
<evidence type="ECO:0000256" key="6">
    <source>
        <dbReference type="ARBA" id="ARBA00023004"/>
    </source>
</evidence>
<evidence type="ECO:0000313" key="16">
    <source>
        <dbReference type="EMBL" id="MCP3731360.1"/>
    </source>
</evidence>
<evidence type="ECO:0000259" key="14">
    <source>
        <dbReference type="Pfam" id="PF00593"/>
    </source>
</evidence>
<evidence type="ECO:0000256" key="7">
    <source>
        <dbReference type="ARBA" id="ARBA00023065"/>
    </source>
</evidence>
<comment type="subcellular location">
    <subcellularLocation>
        <location evidence="1 11">Cell outer membrane</location>
        <topology evidence="1 11">Multi-pass membrane protein</topology>
    </subcellularLocation>
</comment>
<name>A0A9X2HRP1_9SPHN</name>
<dbReference type="SUPFAM" id="SSF56935">
    <property type="entry name" value="Porins"/>
    <property type="match status" value="1"/>
</dbReference>
<proteinExistence type="inferred from homology"/>
<dbReference type="Pfam" id="PF00593">
    <property type="entry name" value="TonB_dep_Rec_b-barrel"/>
    <property type="match status" value="1"/>
</dbReference>
<keyword evidence="9 11" id="KW-0472">Membrane</keyword>
<evidence type="ECO:0000256" key="4">
    <source>
        <dbReference type="ARBA" id="ARBA00022496"/>
    </source>
</evidence>
<keyword evidence="2 11" id="KW-0813">Transport</keyword>
<comment type="caution">
    <text evidence="16">The sequence shown here is derived from an EMBL/GenBank/DDBJ whole genome shotgun (WGS) entry which is preliminary data.</text>
</comment>
<dbReference type="InterPro" id="IPR036942">
    <property type="entry name" value="Beta-barrel_TonB_sf"/>
</dbReference>
<keyword evidence="13" id="KW-0732">Signal</keyword>
<keyword evidence="4" id="KW-0410">Iron transport</keyword>
<evidence type="ECO:0000256" key="10">
    <source>
        <dbReference type="ARBA" id="ARBA00023237"/>
    </source>
</evidence>
<dbReference type="PANTHER" id="PTHR32552">
    <property type="entry name" value="FERRICHROME IRON RECEPTOR-RELATED"/>
    <property type="match status" value="1"/>
</dbReference>
<feature type="domain" description="TonB-dependent receptor plug" evidence="15">
    <location>
        <begin position="69"/>
        <end position="176"/>
    </location>
</feature>
<keyword evidence="7" id="KW-0406">Ion transport</keyword>
<keyword evidence="8 12" id="KW-0798">TonB box</keyword>
<reference evidence="16" key="1">
    <citation type="submission" date="2022-05" db="EMBL/GenBank/DDBJ databases">
        <title>Sphingomonas sp. strain MG17 Genome sequencing and assembly.</title>
        <authorList>
            <person name="Kim I."/>
        </authorList>
    </citation>
    <scope>NUCLEOTIDE SEQUENCE</scope>
    <source>
        <strain evidence="16">MG17</strain>
    </source>
</reference>
<feature type="signal peptide" evidence="13">
    <location>
        <begin position="1"/>
        <end position="28"/>
    </location>
</feature>
<dbReference type="Pfam" id="PF07715">
    <property type="entry name" value="Plug"/>
    <property type="match status" value="1"/>
</dbReference>
<dbReference type="CDD" id="cd01347">
    <property type="entry name" value="ligand_gated_channel"/>
    <property type="match status" value="1"/>
</dbReference>
<keyword evidence="3 11" id="KW-1134">Transmembrane beta strand</keyword>
<evidence type="ECO:0000256" key="9">
    <source>
        <dbReference type="ARBA" id="ARBA00023136"/>
    </source>
</evidence>
<dbReference type="Gene3D" id="2.40.170.20">
    <property type="entry name" value="TonB-dependent receptor, beta-barrel domain"/>
    <property type="match status" value="1"/>
</dbReference>
<keyword evidence="16" id="KW-0675">Receptor</keyword>
<dbReference type="RefSeq" id="WP_254293896.1">
    <property type="nucleotide sequence ID" value="NZ_JAMLDX010000009.1"/>
</dbReference>
<evidence type="ECO:0000313" key="17">
    <source>
        <dbReference type="Proteomes" id="UP001139451"/>
    </source>
</evidence>
<keyword evidence="5 11" id="KW-0812">Transmembrane</keyword>